<protein>
    <recommendedName>
        <fullName evidence="4">NAD(P)-binding domain-containing protein</fullName>
    </recommendedName>
</protein>
<evidence type="ECO:0000313" key="2">
    <source>
        <dbReference type="EMBL" id="QKX61194.1"/>
    </source>
</evidence>
<dbReference type="KEGG" id="trg:TRUGW13939_08341"/>
<feature type="signal peptide" evidence="1">
    <location>
        <begin position="1"/>
        <end position="17"/>
    </location>
</feature>
<proteinExistence type="predicted"/>
<dbReference type="PANTHER" id="PTHR14097">
    <property type="entry name" value="OXIDOREDUCTASE HTATIP2"/>
    <property type="match status" value="1"/>
</dbReference>
<reference evidence="3" key="1">
    <citation type="submission" date="2020-06" db="EMBL/GenBank/DDBJ databases">
        <title>A chromosome-scale genome assembly of Talaromyces rugulosus W13939.</title>
        <authorList>
            <person name="Wang B."/>
            <person name="Guo L."/>
            <person name="Ye K."/>
            <person name="Wang L."/>
        </authorList>
    </citation>
    <scope>NUCLEOTIDE SEQUENCE [LARGE SCALE GENOMIC DNA]</scope>
    <source>
        <strain evidence="3">W13939</strain>
    </source>
</reference>
<evidence type="ECO:0000256" key="1">
    <source>
        <dbReference type="SAM" id="SignalP"/>
    </source>
</evidence>
<dbReference type="Gene3D" id="3.40.50.720">
    <property type="entry name" value="NAD(P)-binding Rossmann-like Domain"/>
    <property type="match status" value="1"/>
</dbReference>
<feature type="chain" id="PRO_5029008817" description="NAD(P)-binding domain-containing protein" evidence="1">
    <location>
        <begin position="18"/>
        <end position="255"/>
    </location>
</feature>
<keyword evidence="1" id="KW-0732">Signal</keyword>
<dbReference type="Proteomes" id="UP000509510">
    <property type="component" value="Chromosome IV"/>
</dbReference>
<evidence type="ECO:0000313" key="3">
    <source>
        <dbReference type="Proteomes" id="UP000509510"/>
    </source>
</evidence>
<dbReference type="AlphaFoldDB" id="A0A7H8R4A1"/>
<dbReference type="GeneID" id="55995830"/>
<dbReference type="InterPro" id="IPR036291">
    <property type="entry name" value="NAD(P)-bd_dom_sf"/>
</dbReference>
<dbReference type="OrthoDB" id="3535423at2759"/>
<dbReference type="EMBL" id="CP055901">
    <property type="protein sequence ID" value="QKX61194.1"/>
    <property type="molecule type" value="Genomic_DNA"/>
</dbReference>
<sequence>MLLFRCICLATHTQLYASALSSILEAHSTVKIVITGATGYIGHEVLDQCLREPRITSIIAIGRRSPHLNHPKLAVIIQEDFSQYPASVISQIQDANACIYCLGTNIPVKPAELNRKINFEYATSTAKMFASIPHTVGSTFRFIYLSGALPEKNPEKHLWFLADNRKMRGELENQLLRLHEDHRASGFSISIARPGFVQPKGANIRGWLISIVANAIMLDDIGSAMVHLAIQTHQDVIVENESLKTLAKKYQLDHN</sequence>
<name>A0A7H8R4A1_TALRU</name>
<evidence type="ECO:0008006" key="4">
    <source>
        <dbReference type="Google" id="ProtNLM"/>
    </source>
</evidence>
<organism evidence="2 3">
    <name type="scientific">Talaromyces rugulosus</name>
    <name type="common">Penicillium rugulosum</name>
    <dbReference type="NCBI Taxonomy" id="121627"/>
    <lineage>
        <taxon>Eukaryota</taxon>
        <taxon>Fungi</taxon>
        <taxon>Dikarya</taxon>
        <taxon>Ascomycota</taxon>
        <taxon>Pezizomycotina</taxon>
        <taxon>Eurotiomycetes</taxon>
        <taxon>Eurotiomycetidae</taxon>
        <taxon>Eurotiales</taxon>
        <taxon>Trichocomaceae</taxon>
        <taxon>Talaromyces</taxon>
        <taxon>Talaromyces sect. Islandici</taxon>
    </lineage>
</organism>
<dbReference type="SUPFAM" id="SSF51735">
    <property type="entry name" value="NAD(P)-binding Rossmann-fold domains"/>
    <property type="match status" value="1"/>
</dbReference>
<accession>A0A7H8R4A1</accession>
<dbReference type="PANTHER" id="PTHR14097:SF9">
    <property type="entry name" value="EPIMERASE, PUTATIVE (AFU_ORTHOLOGUE AFUA_8G07320)-RELATED"/>
    <property type="match status" value="1"/>
</dbReference>
<keyword evidence="3" id="KW-1185">Reference proteome</keyword>
<gene>
    <name evidence="2" type="ORF">TRUGW13939_08341</name>
</gene>
<dbReference type="RefSeq" id="XP_035347369.1">
    <property type="nucleotide sequence ID" value="XM_035491476.1"/>
</dbReference>